<feature type="region of interest" description="Disordered" evidence="2">
    <location>
        <begin position="1283"/>
        <end position="1305"/>
    </location>
</feature>
<dbReference type="InterPro" id="IPR003657">
    <property type="entry name" value="WRKY_dom"/>
</dbReference>
<dbReference type="Proteomes" id="UP000515156">
    <property type="component" value="Chromosome 3"/>
</dbReference>
<dbReference type="InterPro" id="IPR049217">
    <property type="entry name" value="DUF5575_N"/>
</dbReference>
<dbReference type="PROSITE" id="PS50811">
    <property type="entry name" value="WRKY"/>
    <property type="match status" value="1"/>
</dbReference>
<dbReference type="PANTHER" id="PTHR47086">
    <property type="entry name" value="BTB DOMAIN-CONTAINING PROTEIN"/>
    <property type="match status" value="1"/>
</dbReference>
<keyword evidence="1" id="KW-0479">Metal-binding</keyword>
<evidence type="ECO:0000259" key="3">
    <source>
        <dbReference type="PROSITE" id="PS50811"/>
    </source>
</evidence>
<evidence type="ECO:0000259" key="4">
    <source>
        <dbReference type="PROSITE" id="PS50966"/>
    </source>
</evidence>
<dbReference type="InParanoid" id="A0A6P7XDB4"/>
<keyword evidence="5" id="KW-1185">Reference proteome</keyword>
<dbReference type="GeneID" id="115466454"/>
<dbReference type="RefSeq" id="XP_030053537.1">
    <property type="nucleotide sequence ID" value="XM_030197677.1"/>
</dbReference>
<keyword evidence="1" id="KW-0862">Zinc</keyword>
<feature type="region of interest" description="Disordered" evidence="2">
    <location>
        <begin position="363"/>
        <end position="408"/>
    </location>
</feature>
<dbReference type="GO" id="GO:0008270">
    <property type="term" value="F:zinc ion binding"/>
    <property type="evidence" value="ECO:0007669"/>
    <property type="project" value="UniProtKB-KW"/>
</dbReference>
<reference evidence="6" key="1">
    <citation type="submission" date="2025-08" db="UniProtKB">
        <authorList>
            <consortium name="RefSeq"/>
        </authorList>
    </citation>
    <scope>IDENTIFICATION</scope>
</reference>
<protein>
    <submittedName>
        <fullName evidence="6">Uncharacterized protein LOC115466454 isoform X1</fullName>
    </submittedName>
</protein>
<evidence type="ECO:0000313" key="5">
    <source>
        <dbReference type="Proteomes" id="UP000515156"/>
    </source>
</evidence>
<proteinExistence type="predicted"/>
<dbReference type="Pfam" id="PF20783">
    <property type="entry name" value="DUF5575_N"/>
    <property type="match status" value="5"/>
</dbReference>
<feature type="domain" description="WRKY" evidence="3">
    <location>
        <begin position="872"/>
        <end position="947"/>
    </location>
</feature>
<dbReference type="KEGG" id="muo:115466454"/>
<dbReference type="InterPro" id="IPR049218">
    <property type="entry name" value="DUF5575_C"/>
</dbReference>
<dbReference type="OrthoDB" id="9898241at2759"/>
<dbReference type="Pfam" id="PF20784">
    <property type="entry name" value="DUF5575_C"/>
    <property type="match status" value="6"/>
</dbReference>
<gene>
    <name evidence="6" type="primary">LOC115466454</name>
</gene>
<dbReference type="PROSITE" id="PS50966">
    <property type="entry name" value="ZF_SWIM"/>
    <property type="match status" value="1"/>
</dbReference>
<dbReference type="Pfam" id="PF17738">
    <property type="entry name" value="DUF5575"/>
    <property type="match status" value="6"/>
</dbReference>
<evidence type="ECO:0000256" key="1">
    <source>
        <dbReference type="PROSITE-ProRule" id="PRU00325"/>
    </source>
</evidence>
<keyword evidence="1" id="KW-0863">Zinc-finger</keyword>
<sequence>MDVPLQVKRSRGKHPQRSPASIANDISSKFLEPSDLKELLSLRSTVFEERTHVLKELAALFVSDPNTKVKLVFFEDKLLIKSIFLMLSNMQDVALKSPRHLFVDFISSFVPGYDFYTVFCEEKDLAWKACAWCFTRKGTADNLRFIMVSIFQSIPTLKVQVKEIMVNPDILDAIDLEVFIPRASVRYCMPLVLETLCQKVSHLDSSTKDQVKNILYIMAHTPSLKIYNQYLDELKAICPAEIFQYYLETWHPCRNMWMKKDDRTQDAERSIGASLHTAHQALLDQVGCPPSLHHGLQVVLSNSKPLLAITEPFQELSSKSHVTSSDMKERKSASVKKRTLSSWISDCIELCYQREHNQPSGKVAAHHLRAAATAKTDEVTSPEEDEKDESLFQVPGESRPSENQVSEDYVEERLERSEFHSWEDFHSYLDTWCLKNKMMFTVRQFVPLRNDHLSPDPQWSELAKSLKYSSVSMGCSASKTCPAVISLKLNSEKDKLILDKTMLHHNHNILEGNLPPPVTKNRLSALSCFPAKITNGISRKFLERNDLVKLQRFHPAQFEDRNHILNDLDALLISDPGVKVKLVFMENRLLVRNIFIMTSHMQDTIQQFPEYLFVDLLSHFGSHVDLYTVYCEDRNSEWKVCAMCIAQKGMSANVRFLMVSILQSIQNLSTQVKYITMNPDIREPLDMKSLIPFASLRYCMPLVLEMLYEKISYLGSIAEAKIKKILHNLTDSSPIAYNQYLKKLKATCPLEFFYYYYGTWHPHRKMWLKKDNRTQIAENNICNIIKFKHQALRAQVDTSSSLYHCLQVVLNDSMIALNATSSPHLQELPSVLETFPTDAPQQACESSREEELAQTEFSSWVDFCLFLDSWCEERKLLFTVRQWRTLTKEEISQCPSGPVLAQCLKYSMVQLFCTRKNCPAFIKLQLCPQKEKLIVSNSSFQHNHDLPETDFAPPLKRSKLMSTVGLPVQIANNISRKFLKPYDLNTLQRFLSGAFEDRSQVLKKLDSLFLSDPDAKVKLVFEENKLQVKDIFLMTSSMQQIAQCFPHYLYIDFLSGFSPGFDLYAVLCEEENVGWMACAYCIARKGTSDNLKFIVVSIFQSIPILNSQVKNVTVSPEIQDPLDIEDLVPCASLRYCMPLVLDLLCDKISYMNSEEEAQIKDFFHILAHTHSPAIYNQALNELKAACPAEIFQYYYETWHPRRKLWAEEYSSTPDTESSVSAYVKSKHQALTVQMGTSPSLHRCLRVVLNESKTALPITDFSSGYPEPAVSPTVVQQKGDVPAASLDEEEMEESSPERCSDSYIPNSQVGEAPVEKQLERNEFHSWQDFCSFLDDWCEERKLTFAIRRSVTLTEEDISQDPRGPEVAKSLRYSIVCMACSVVTRRKNCPAVIKLRLNPQKDKLIVTQAILHHNHDLPETALPLEKKQTRQMAPTDLPTRIANDISRKFLEHNDLRRLQRFRSYAFEDQNQVLMELVSLFISDPEAKVKLVFVEDKTLVKNIFLMTSHMQDIDHRFTGHLYVDLLADFSPGFALYIIFWEKEGMGWKVCAYSLARKGTSDILRFLMVSVLQSIPTLSTTVEHLTVSPEMEDPLDLEALVPHTSVRYCMPLVLELLYSKISHLDSAVQVHIKNILDNLAHSLSPETYSHSLTNLIAVCPADIFQYYYDIWHPRKKLWIRGQSENQAAENNICAFVKVKHLALIGQMGTSSSLHRCLQVVLNDSKSAMVGYETFLAQEAYSVIDTAATDSQLVGAGILPMDEVEQGADWESSADGSIEFYAFKSLASNSSEELKGRQFWSWAEFCEFFDSWCAQKKALYKIELAIPTDEISDQVWPEGIKYALVQLVCQKASADVPHLKTPLPGDVVCPCLSSITLQATEDYTQLSIVQAHLDHNHELDAWEFEALSSHFCLTTKTSHSTQLTSCISRRLLTPWDLQQLLAKQDTLDPALMDLLQELEALFLLDPACQVRLVFQPDTVEIDSLFLVTSHSRGLLQCYPTMLFLGRSLAVNDTFDLYTVLCEDMASQGRECAYFITRKESPAPIRLLVAFLIQSVPEVKSGTERIIVRADLNELDLIRELLPSCCVRMSQIHALHVLYKKLAKEEPPVQPKLKTVVNNVIHAHSPVLYNVFLQELEAAAPPDFLQYFLETWHRHKEDWVKCWGHRMRNGRFLEFAAWKLEELRSTLSFPSSLAACIQTLLKVVKEMAEEEVEKKVAQMSAVDEELLMPACPMSTAEGSSVPDLTLMPEDAIKQDTSKSYPLPGPTLPPLMPEHVIEHGEAERYPLPDPISLPPMPDCITEQDAPESHQLPNPASLPLIPTSIDEQDAAEIYPLPDLTSAAFMTDVVVKQEKTEMPDKEMNPADNILPASASIKQEGMEQPITVNTEYEICPSALTEPFEGWLKEEELEKALIQSWPAADNEDLEEAFAVDTHYEVAPSASTEDGIKEEDVELAVPVAGEADVPCLAATTENFPESITCEAVNESKGVTSSVENASTAIMDTSIDTDLKSEGSCSDGNIINIDTCPPSISSPSVKSTEFGHQLKDKSADLKGREFFSWMDFRIFFDVWCQENKALYKIKSSTPLDKVKIFRTHGTELVATLKYGFVRLACKHAFAMQSTPRKSPWESPPCPSNIILRASPCGDRLLITEAELEHNHQLSEEEVTRYFQKFKLKSKQNLLLGMTNNISKQFLEARDLQRMVERSSGEEPILQDLLRELTALFSMDSRAKVKLIFCPDSVAVDGIFLMTSRMRCLLQRFPSVLYLHWSMSVNEDFNLYTVLCEDEESTGCECAYFVARKDSETPIRFMVVSLLQCVPDVIKPQIQSVVVDASFKEVDLIRALLPKRTVVMSQTYALDTLYSRVAQEDLTVQETMRSIIHNLANAHSSDVYQRNLRELEAVSLVDFLQYFLENWHYRKEIWVACWGLSQSTISRFFKHIRFHQEKLAPILNPSVTLATYVGGLLRLQTLKMLTAMLDEEKISTLYQAVCSAASLKLIQEEISLTRQGSYEIKEHTRGFVLNDSISDFFINRTMSKCSCSIYTSSLLPCRHLFTTRLWAGEAIFDLKLIQEQ</sequence>
<name>A0A6P7XDB4_9AMPH</name>
<dbReference type="InterPro" id="IPR048315">
    <property type="entry name" value="ZSWIM9_RNaseH-like"/>
</dbReference>
<feature type="region of interest" description="Disordered" evidence="2">
    <location>
        <begin position="1"/>
        <end position="21"/>
    </location>
</feature>
<dbReference type="PANTHER" id="PTHR47086:SF6">
    <property type="match status" value="1"/>
</dbReference>
<dbReference type="GO" id="GO:0043565">
    <property type="term" value="F:sequence-specific DNA binding"/>
    <property type="evidence" value="ECO:0007669"/>
    <property type="project" value="InterPro"/>
</dbReference>
<dbReference type="GO" id="GO:0003700">
    <property type="term" value="F:DNA-binding transcription factor activity"/>
    <property type="evidence" value="ECO:0007669"/>
    <property type="project" value="InterPro"/>
</dbReference>
<accession>A0A6P7XDB4</accession>
<dbReference type="InterPro" id="IPR007527">
    <property type="entry name" value="Znf_SWIM"/>
</dbReference>
<feature type="domain" description="SWIM-type" evidence="4">
    <location>
        <begin position="3018"/>
        <end position="3050"/>
    </location>
</feature>
<evidence type="ECO:0000313" key="6">
    <source>
        <dbReference type="RefSeq" id="XP_030053537.1"/>
    </source>
</evidence>
<organism evidence="5 6">
    <name type="scientific">Microcaecilia unicolor</name>
    <dbReference type="NCBI Taxonomy" id="1415580"/>
    <lineage>
        <taxon>Eukaryota</taxon>
        <taxon>Metazoa</taxon>
        <taxon>Chordata</taxon>
        <taxon>Craniata</taxon>
        <taxon>Vertebrata</taxon>
        <taxon>Euteleostomi</taxon>
        <taxon>Amphibia</taxon>
        <taxon>Gymnophiona</taxon>
        <taxon>Siphonopidae</taxon>
        <taxon>Microcaecilia</taxon>
    </lineage>
</organism>
<dbReference type="InterPro" id="IPR040854">
    <property type="entry name" value="ZSWIM9"/>
</dbReference>
<evidence type="ECO:0000256" key="2">
    <source>
        <dbReference type="SAM" id="MobiDB-lite"/>
    </source>
</evidence>